<dbReference type="KEGG" id="chk:D4L85_08360"/>
<keyword evidence="3" id="KW-1185">Reference proteome</keyword>
<dbReference type="AlphaFoldDB" id="A0A385SH96"/>
<dbReference type="InterPro" id="IPR011042">
    <property type="entry name" value="6-blade_b-propeller_TolB-like"/>
</dbReference>
<dbReference type="PANTHER" id="PTHR36842">
    <property type="entry name" value="PROTEIN TOLB HOMOLOG"/>
    <property type="match status" value="1"/>
</dbReference>
<dbReference type="InterPro" id="IPR011659">
    <property type="entry name" value="WD40"/>
</dbReference>
<dbReference type="Gene3D" id="2.120.10.30">
    <property type="entry name" value="TolB, C-terminal domain"/>
    <property type="match status" value="1"/>
</dbReference>
<evidence type="ECO:0000256" key="1">
    <source>
        <dbReference type="ARBA" id="ARBA00009820"/>
    </source>
</evidence>
<comment type="similarity">
    <text evidence="1">Belongs to the TolB family.</text>
</comment>
<evidence type="ECO:0000313" key="2">
    <source>
        <dbReference type="EMBL" id="AYB30589.1"/>
    </source>
</evidence>
<sequence length="351" mass="39031">MHRVFVPCSHPKNTPSGAAVGLSILPKIVIKPLPMKACLPMLVMSLSTMLAQSQTLQPPAQLSLFMEGTVSTNLNERDMALSPDGSEMYYTLEAAQNAFSTILYRHKLPGNKWSAPEVAPFSGQFKDLEPAFSADGRRLFFSSNRPLSGTQAKDFDIWVVERAKDGSWSSPRNVGAPVNTNANEFYPSVALSGNLYFTSEYEKGVGKEDIYVCQWQDGKYTESVALDTAVNSKLWEFNAFVSPDEKFILFTSYGRKDDHGGGDLYISFRDAAGVWQPAKNMSMLNSPRLDYCPFVSFDQKILFFTSGRHDLPSTYEKPTTHAALVKAYNSVRNGSENIYWVDFQALVGSLK</sequence>
<dbReference type="SUPFAM" id="SSF82171">
    <property type="entry name" value="DPP6 N-terminal domain-like"/>
    <property type="match status" value="1"/>
</dbReference>
<dbReference type="Proteomes" id="UP000266183">
    <property type="component" value="Chromosome"/>
</dbReference>
<protein>
    <recommendedName>
        <fullName evidence="4">Exo-alpha-sialidase</fullName>
    </recommendedName>
</protein>
<reference evidence="3" key="1">
    <citation type="submission" date="2018-09" db="EMBL/GenBank/DDBJ databases">
        <title>Chryseolinea sp. KIS68-18 isolated from soil.</title>
        <authorList>
            <person name="Weon H.-Y."/>
            <person name="Kwon S.-W."/>
            <person name="Lee S.A."/>
        </authorList>
    </citation>
    <scope>NUCLEOTIDE SEQUENCE [LARGE SCALE GENOMIC DNA]</scope>
    <source>
        <strain evidence="3">KIS68-18</strain>
    </source>
</reference>
<gene>
    <name evidence="2" type="ORF">D4L85_08360</name>
</gene>
<proteinExistence type="inferred from homology"/>
<organism evidence="2 3">
    <name type="scientific">Chryseolinea soli</name>
    <dbReference type="NCBI Taxonomy" id="2321403"/>
    <lineage>
        <taxon>Bacteria</taxon>
        <taxon>Pseudomonadati</taxon>
        <taxon>Bacteroidota</taxon>
        <taxon>Cytophagia</taxon>
        <taxon>Cytophagales</taxon>
        <taxon>Fulvivirgaceae</taxon>
        <taxon>Chryseolinea</taxon>
    </lineage>
</organism>
<dbReference type="Pfam" id="PF07676">
    <property type="entry name" value="PD40"/>
    <property type="match status" value="4"/>
</dbReference>
<evidence type="ECO:0000313" key="3">
    <source>
        <dbReference type="Proteomes" id="UP000266183"/>
    </source>
</evidence>
<dbReference type="PANTHER" id="PTHR36842:SF1">
    <property type="entry name" value="PROTEIN TOLB"/>
    <property type="match status" value="1"/>
</dbReference>
<evidence type="ECO:0008006" key="4">
    <source>
        <dbReference type="Google" id="ProtNLM"/>
    </source>
</evidence>
<dbReference type="EMBL" id="CP032382">
    <property type="protein sequence ID" value="AYB30589.1"/>
    <property type="molecule type" value="Genomic_DNA"/>
</dbReference>
<accession>A0A385SH96</accession>
<name>A0A385SH96_9BACT</name>